<dbReference type="GO" id="GO:0043565">
    <property type="term" value="F:sequence-specific DNA binding"/>
    <property type="evidence" value="ECO:0007669"/>
    <property type="project" value="TreeGrafter"/>
</dbReference>
<dbReference type="InterPro" id="IPR036388">
    <property type="entry name" value="WH-like_DNA-bd_sf"/>
</dbReference>
<dbReference type="Proteomes" id="UP000255529">
    <property type="component" value="Unassembled WGS sequence"/>
</dbReference>
<dbReference type="InterPro" id="IPR036390">
    <property type="entry name" value="WH_DNA-bd_sf"/>
</dbReference>
<comment type="similarity">
    <text evidence="1">Belongs to the LysR transcriptional regulatory family.</text>
</comment>
<dbReference type="InterPro" id="IPR005119">
    <property type="entry name" value="LysR_subst-bd"/>
</dbReference>
<dbReference type="Gene3D" id="3.40.190.290">
    <property type="match status" value="1"/>
</dbReference>
<evidence type="ECO:0000259" key="6">
    <source>
        <dbReference type="PROSITE" id="PS50931"/>
    </source>
</evidence>
<dbReference type="PANTHER" id="PTHR30537:SF1">
    <property type="entry name" value="HTH-TYPE TRANSCRIPTIONAL REGULATOR PGRR"/>
    <property type="match status" value="1"/>
</dbReference>
<dbReference type="SUPFAM" id="SSF53850">
    <property type="entry name" value="Periplasmic binding protein-like II"/>
    <property type="match status" value="1"/>
</dbReference>
<dbReference type="PANTHER" id="PTHR30537">
    <property type="entry name" value="HTH-TYPE TRANSCRIPTIONAL REGULATOR"/>
    <property type="match status" value="1"/>
</dbReference>
<evidence type="ECO:0000256" key="3">
    <source>
        <dbReference type="ARBA" id="ARBA00023015"/>
    </source>
</evidence>
<keyword evidence="3" id="KW-0805">Transcription regulation</keyword>
<dbReference type="FunFam" id="1.10.10.10:FF:000001">
    <property type="entry name" value="LysR family transcriptional regulator"/>
    <property type="match status" value="1"/>
</dbReference>
<proteinExistence type="inferred from homology"/>
<sequence length="309" mass="34632">MSSLLQLLPFFEAVARLGSFTQAASQLGVTPPAVSQNIQALETRLGVRLFNRTSRSVRLSDEGRLFYQRVAPAMGQIEGAADDVRALHGHPSGLLRITLPQLAASLLVMPHLAEFQALYPEVQLELFTDDHFSDLVLDSFDAGIRMHAMLPKDMIAVPIDNGQRRMIIATPGYLAKYGTPLTPQALYEHNCLRYRFPVSGKFEPWYFRQDEELLMLEFSGSQIFNEDRLIKDAALAGLGITQRFSGTVQRELNSGQLVEILADYGSDFPGFFIYFPASRHMPLKLRVFVDFMREKRAQQSSSQNAITAS</sequence>
<gene>
    <name evidence="7" type="primary">dmlR_35</name>
    <name evidence="7" type="ORF">NCTC11544_05496</name>
</gene>
<dbReference type="InterPro" id="IPR058163">
    <property type="entry name" value="LysR-type_TF_proteobact-type"/>
</dbReference>
<name>A0A380B405_9GAMM</name>
<evidence type="ECO:0000313" key="7">
    <source>
        <dbReference type="EMBL" id="SUI92313.1"/>
    </source>
</evidence>
<dbReference type="Pfam" id="PF03466">
    <property type="entry name" value="LysR_substrate"/>
    <property type="match status" value="1"/>
</dbReference>
<dbReference type="PRINTS" id="PR00039">
    <property type="entry name" value="HTHLYSR"/>
</dbReference>
<keyword evidence="4" id="KW-0238">DNA-binding</keyword>
<evidence type="ECO:0000256" key="1">
    <source>
        <dbReference type="ARBA" id="ARBA00009437"/>
    </source>
</evidence>
<dbReference type="RefSeq" id="WP_115184756.1">
    <property type="nucleotide sequence ID" value="NZ_CAMIRW010000001.1"/>
</dbReference>
<dbReference type="InterPro" id="IPR000847">
    <property type="entry name" value="LysR_HTH_N"/>
</dbReference>
<dbReference type="Pfam" id="PF00126">
    <property type="entry name" value="HTH_1"/>
    <property type="match status" value="1"/>
</dbReference>
<evidence type="ECO:0000313" key="8">
    <source>
        <dbReference type="Proteomes" id="UP000255529"/>
    </source>
</evidence>
<organism evidence="7 8">
    <name type="scientific">Serratia quinivorans</name>
    <dbReference type="NCBI Taxonomy" id="137545"/>
    <lineage>
        <taxon>Bacteria</taxon>
        <taxon>Pseudomonadati</taxon>
        <taxon>Pseudomonadota</taxon>
        <taxon>Gammaproteobacteria</taxon>
        <taxon>Enterobacterales</taxon>
        <taxon>Yersiniaceae</taxon>
        <taxon>Serratia</taxon>
    </lineage>
</organism>
<dbReference type="PROSITE" id="PS50931">
    <property type="entry name" value="HTH_LYSR"/>
    <property type="match status" value="1"/>
</dbReference>
<reference evidence="7 8" key="1">
    <citation type="submission" date="2018-06" db="EMBL/GenBank/DDBJ databases">
        <authorList>
            <consortium name="Pathogen Informatics"/>
            <person name="Doyle S."/>
        </authorList>
    </citation>
    <scope>NUCLEOTIDE SEQUENCE [LARGE SCALE GENOMIC DNA]</scope>
    <source>
        <strain evidence="7 8">NCTC11544</strain>
    </source>
</reference>
<dbReference type="GO" id="GO:0003700">
    <property type="term" value="F:DNA-binding transcription factor activity"/>
    <property type="evidence" value="ECO:0007669"/>
    <property type="project" value="InterPro"/>
</dbReference>
<dbReference type="EMBL" id="UGYN01000002">
    <property type="protein sequence ID" value="SUI92313.1"/>
    <property type="molecule type" value="Genomic_DNA"/>
</dbReference>
<evidence type="ECO:0000256" key="2">
    <source>
        <dbReference type="ARBA" id="ARBA00022491"/>
    </source>
</evidence>
<dbReference type="GO" id="GO:0006351">
    <property type="term" value="P:DNA-templated transcription"/>
    <property type="evidence" value="ECO:0007669"/>
    <property type="project" value="TreeGrafter"/>
</dbReference>
<accession>A0A380B405</accession>
<keyword evidence="5" id="KW-0804">Transcription</keyword>
<protein>
    <submittedName>
        <fullName evidence="7">D-malate degradation protein R</fullName>
    </submittedName>
</protein>
<dbReference type="AlphaFoldDB" id="A0A380B405"/>
<dbReference type="SUPFAM" id="SSF46785">
    <property type="entry name" value="Winged helix' DNA-binding domain"/>
    <property type="match status" value="1"/>
</dbReference>
<dbReference type="CDD" id="cd08474">
    <property type="entry name" value="PBP2_CrgA_like_5"/>
    <property type="match status" value="1"/>
</dbReference>
<evidence type="ECO:0000256" key="4">
    <source>
        <dbReference type="ARBA" id="ARBA00023125"/>
    </source>
</evidence>
<feature type="domain" description="HTH lysR-type" evidence="6">
    <location>
        <begin position="11"/>
        <end position="60"/>
    </location>
</feature>
<dbReference type="Gene3D" id="1.10.10.10">
    <property type="entry name" value="Winged helix-like DNA-binding domain superfamily/Winged helix DNA-binding domain"/>
    <property type="match status" value="1"/>
</dbReference>
<keyword evidence="2" id="KW-0678">Repressor</keyword>
<evidence type="ECO:0000256" key="5">
    <source>
        <dbReference type="ARBA" id="ARBA00023163"/>
    </source>
</evidence>